<dbReference type="Proteomes" id="UP000195331">
    <property type="component" value="Plasmid unnamed1"/>
</dbReference>
<geneLocation type="plasmid" evidence="1 2">
    <name>unnamed1</name>
</geneLocation>
<evidence type="ECO:0000313" key="1">
    <source>
        <dbReference type="EMBL" id="ART74210.1"/>
    </source>
</evidence>
<dbReference type="KEGG" id="mdx:BTO20_36755"/>
<organism evidence="1 2">
    <name type="scientific">Mycobacterium dioxanotrophicus</name>
    <dbReference type="NCBI Taxonomy" id="482462"/>
    <lineage>
        <taxon>Bacteria</taxon>
        <taxon>Bacillati</taxon>
        <taxon>Actinomycetota</taxon>
        <taxon>Actinomycetes</taxon>
        <taxon>Mycobacteriales</taxon>
        <taxon>Mycobacteriaceae</taxon>
        <taxon>Mycobacterium</taxon>
    </lineage>
</organism>
<dbReference type="EMBL" id="CP020810">
    <property type="protein sequence ID" value="ART74210.1"/>
    <property type="molecule type" value="Genomic_DNA"/>
</dbReference>
<name>A0A1Y0CG28_9MYCO</name>
<reference evidence="1 2" key="1">
    <citation type="submission" date="2017-04" db="EMBL/GenBank/DDBJ databases">
        <title>Whole Genome Sequence of 1,4-Dioxane Degrading Bacterium Mycobacterium dioxanotrophicus PH-06.</title>
        <authorList>
            <person name="He Y."/>
        </authorList>
    </citation>
    <scope>NUCLEOTIDE SEQUENCE [LARGE SCALE GENOMIC DNA]</scope>
    <source>
        <strain evidence="1 2">PH-06</strain>
        <plasmid evidence="1 2">unnamed1</plasmid>
    </source>
</reference>
<dbReference type="RefSeq" id="WP_087083329.1">
    <property type="nucleotide sequence ID" value="NZ_CP020810.1"/>
</dbReference>
<keyword evidence="2" id="KW-1185">Reference proteome</keyword>
<protein>
    <submittedName>
        <fullName evidence="1">Uncharacterized protein</fullName>
    </submittedName>
</protein>
<gene>
    <name evidence="1" type="ORF">BTO20_36755</name>
</gene>
<sequence>MSTCTCHSIREGHGGITYTLHILGVLCDHCEGAIADAQAQADADAMTTAEQIAARWDYARRYCLPRRRPGAPIASDAAPF</sequence>
<accession>A0A1Y0CG28</accession>
<keyword evidence="1" id="KW-0614">Plasmid</keyword>
<proteinExistence type="predicted"/>
<evidence type="ECO:0000313" key="2">
    <source>
        <dbReference type="Proteomes" id="UP000195331"/>
    </source>
</evidence>
<dbReference type="AlphaFoldDB" id="A0A1Y0CG28"/>
<dbReference type="OrthoDB" id="4763315at2"/>